<evidence type="ECO:0000313" key="1">
    <source>
        <dbReference type="EMBL" id="SMY30464.1"/>
    </source>
</evidence>
<gene>
    <name evidence="1" type="ORF">ZT1A5_G11917</name>
</gene>
<reference evidence="1 2" key="1">
    <citation type="submission" date="2016-10" db="EMBL/GenBank/DDBJ databases">
        <authorList>
            <person name="Varghese N."/>
        </authorList>
    </citation>
    <scope>NUCLEOTIDE SEQUENCE [LARGE SCALE GENOMIC DNA]</scope>
</reference>
<accession>A0A1Y6M1D3</accession>
<evidence type="ECO:0000313" key="2">
    <source>
        <dbReference type="Proteomes" id="UP000215453"/>
    </source>
</evidence>
<sequence>MKGFAQAYKTYFDKVWNNAKPPTRRTAWFQDYRKAVPPLRPFQLWLDGEIASMSMALRTTSAGAVLRCIKLRRGISASPAANGKPFPRSERS</sequence>
<dbReference type="Proteomes" id="UP000215453">
    <property type="component" value="Chromosome 19"/>
</dbReference>
<organism evidence="1 2">
    <name type="scientific">Zymoseptoria tritici ST99CH_1A5</name>
    <dbReference type="NCBI Taxonomy" id="1276529"/>
    <lineage>
        <taxon>Eukaryota</taxon>
        <taxon>Fungi</taxon>
        <taxon>Dikarya</taxon>
        <taxon>Ascomycota</taxon>
        <taxon>Pezizomycotina</taxon>
        <taxon>Dothideomycetes</taxon>
        <taxon>Dothideomycetidae</taxon>
        <taxon>Mycosphaerellales</taxon>
        <taxon>Mycosphaerellaceae</taxon>
        <taxon>Zymoseptoria</taxon>
    </lineage>
</organism>
<protein>
    <submittedName>
        <fullName evidence="1">Uncharacterized protein</fullName>
    </submittedName>
</protein>
<proteinExistence type="predicted"/>
<dbReference type="AlphaFoldDB" id="A0A1Y6M1D3"/>
<name>A0A1Y6M1D3_ZYMTR</name>
<dbReference type="EMBL" id="LT882694">
    <property type="protein sequence ID" value="SMY30464.1"/>
    <property type="molecule type" value="Genomic_DNA"/>
</dbReference>